<dbReference type="EMBL" id="FLRD01000008">
    <property type="protein sequence ID" value="SBT30616.1"/>
    <property type="molecule type" value="Genomic_DNA"/>
</dbReference>
<proteinExistence type="predicted"/>
<keyword evidence="4" id="KW-1185">Reference proteome</keyword>
<evidence type="ECO:0000313" key="3">
    <source>
        <dbReference type="Proteomes" id="UP000078550"/>
    </source>
</evidence>
<evidence type="ECO:0000313" key="2">
    <source>
        <dbReference type="EMBL" id="SBT31230.1"/>
    </source>
</evidence>
<dbReference type="Proteomes" id="UP000078550">
    <property type="component" value="Unassembled WGS sequence"/>
</dbReference>
<protein>
    <submittedName>
        <fullName evidence="2">Uncharacterized protein</fullName>
    </submittedName>
</protein>
<dbReference type="EMBL" id="FLRE01000014">
    <property type="protein sequence ID" value="SBT31230.1"/>
    <property type="molecule type" value="Genomic_DNA"/>
</dbReference>
<gene>
    <name evidence="1" type="ORF">POVWA1_002850</name>
    <name evidence="2" type="ORF">POVWA2_003020</name>
</gene>
<evidence type="ECO:0000313" key="4">
    <source>
        <dbReference type="Proteomes" id="UP000078555"/>
    </source>
</evidence>
<sequence>MRQIVTKVLEVCKIAKNSAKWMLRTVIPFVFNPRVCYSPRRQARGGCERRDHVTNCCPLFSAQLKRRILPLSGTLLNFQRSISAHTCCSYIACTGKATAVCFSSALAKQLRYASSLYTCDDHTPNMQLHVHVLRIKPLGFPQGRETNYLRQVPRLPIC</sequence>
<organism evidence="2 3">
    <name type="scientific">Plasmodium ovale wallikeri</name>
    <dbReference type="NCBI Taxonomy" id="864142"/>
    <lineage>
        <taxon>Eukaryota</taxon>
        <taxon>Sar</taxon>
        <taxon>Alveolata</taxon>
        <taxon>Apicomplexa</taxon>
        <taxon>Aconoidasida</taxon>
        <taxon>Haemosporida</taxon>
        <taxon>Plasmodiidae</taxon>
        <taxon>Plasmodium</taxon>
        <taxon>Plasmodium (Plasmodium)</taxon>
    </lineage>
</organism>
<reference evidence="3 4" key="2">
    <citation type="submission" date="2016-05" db="EMBL/GenBank/DDBJ databases">
        <authorList>
            <person name="Naeem Raeece"/>
        </authorList>
    </citation>
    <scope>NUCLEOTIDE SEQUENCE [LARGE SCALE GENOMIC DNA]</scope>
</reference>
<accession>A0A1A8YI62</accession>
<dbReference type="AlphaFoldDB" id="A0A1A8YI62"/>
<dbReference type="Proteomes" id="UP000078555">
    <property type="component" value="Unassembled WGS sequence"/>
</dbReference>
<name>A0A1A8YI62_PLAOA</name>
<reference evidence="2" key="1">
    <citation type="submission" date="2016-05" db="EMBL/GenBank/DDBJ databases">
        <authorList>
            <person name="Lavstsen T."/>
            <person name="Jespersen J.S."/>
        </authorList>
    </citation>
    <scope>NUCLEOTIDE SEQUENCE [LARGE SCALE GENOMIC DNA]</scope>
</reference>
<evidence type="ECO:0000313" key="1">
    <source>
        <dbReference type="EMBL" id="SBT30616.1"/>
    </source>
</evidence>